<comment type="subcellular location">
    <subcellularLocation>
        <location evidence="1">Membrane</location>
        <topology evidence="1">Multi-pass membrane protein</topology>
    </subcellularLocation>
</comment>
<evidence type="ECO:0000256" key="3">
    <source>
        <dbReference type="ARBA" id="ARBA00022989"/>
    </source>
</evidence>
<comment type="caution">
    <text evidence="7">The sequence shown here is derived from an EMBL/GenBank/DDBJ whole genome shotgun (WGS) entry which is preliminary data.</text>
</comment>
<dbReference type="CDD" id="cd06261">
    <property type="entry name" value="TM_PBP2"/>
    <property type="match status" value="1"/>
</dbReference>
<feature type="transmembrane region" description="Helical" evidence="5">
    <location>
        <begin position="420"/>
        <end position="449"/>
    </location>
</feature>
<protein>
    <recommendedName>
        <fullName evidence="6">ABC transmembrane type-1 domain-containing protein</fullName>
    </recommendedName>
</protein>
<feature type="domain" description="ABC transmembrane type-1" evidence="6">
    <location>
        <begin position="251"/>
        <end position="442"/>
    </location>
</feature>
<dbReference type="GO" id="GO:0016020">
    <property type="term" value="C:membrane"/>
    <property type="evidence" value="ECO:0007669"/>
    <property type="project" value="UniProtKB-SubCell"/>
</dbReference>
<feature type="transmembrane region" description="Helical" evidence="5">
    <location>
        <begin position="314"/>
        <end position="333"/>
    </location>
</feature>
<dbReference type="InterPro" id="IPR035906">
    <property type="entry name" value="MetI-like_sf"/>
</dbReference>
<dbReference type="PANTHER" id="PTHR43839">
    <property type="entry name" value="OPPC IN A BINDING PROTEIN-DEPENDENT TRANSPORT SYSTEM"/>
    <property type="match status" value="1"/>
</dbReference>
<evidence type="ECO:0000313" key="7">
    <source>
        <dbReference type="EMBL" id="KKL74559.1"/>
    </source>
</evidence>
<evidence type="ECO:0000256" key="2">
    <source>
        <dbReference type="ARBA" id="ARBA00022692"/>
    </source>
</evidence>
<dbReference type="PROSITE" id="PS50928">
    <property type="entry name" value="ABC_TM1"/>
    <property type="match status" value="1"/>
</dbReference>
<dbReference type="EMBL" id="LAZR01024611">
    <property type="protein sequence ID" value="KKL74559.1"/>
    <property type="molecule type" value="Genomic_DNA"/>
</dbReference>
<feature type="transmembrane region" description="Helical" evidence="5">
    <location>
        <begin position="20"/>
        <end position="42"/>
    </location>
</feature>
<dbReference type="AlphaFoldDB" id="A0A0F9EKJ2"/>
<feature type="transmembrane region" description="Helical" evidence="5">
    <location>
        <begin position="290"/>
        <end position="308"/>
    </location>
</feature>
<evidence type="ECO:0000259" key="6">
    <source>
        <dbReference type="PROSITE" id="PS50928"/>
    </source>
</evidence>
<proteinExistence type="predicted"/>
<feature type="transmembrane region" description="Helical" evidence="5">
    <location>
        <begin position="253"/>
        <end position="278"/>
    </location>
</feature>
<sequence length="456" mass="50428">MSAISSAEIKQEFLRSKMGLAGIGILGILILVSIISVILIPIDTFKEWNNPGNWISNPKTSMPVWVNFLSPEKIPEHKIIDEPEKRFQVLNDVSVVSHQFIVNFDYDSFPNDFIYEFSAEYTGSPLLQMYIIRPDGNQLKLISTSLPYSKSSTIHNDRIFSTDGAIRKNLFLQKERFGFSIDNISAEDIVFSKLETHEVLKGDYIFLVNLYGVKTQNEILNSKLIIGGKAFGLMGTDELRRDLAVGLLWGTPLALFIGLAVSIGSVTMGLLYGVYAGYKGKKTDEALMRFNDVIYALPALPFLIILAVTISNSIFLIIGFLMIFGWVGIAKVSRSMALQIKTKGYVEASKMMGQKNSKIVLRHMIPQLLPYALASIAISVPAAITTEAGLSFLGLGDPTFPTWGQMLHDANVHGAAPRGLWWWIVPPGVMIAITGLSFVFMGSALDAIVNPKLKRQ</sequence>
<dbReference type="Gene3D" id="1.10.3720.10">
    <property type="entry name" value="MetI-like"/>
    <property type="match status" value="1"/>
</dbReference>
<gene>
    <name evidence="7" type="ORF">LCGC14_2063680</name>
</gene>
<dbReference type="PANTHER" id="PTHR43839:SF1">
    <property type="entry name" value="OPPC IN A BINDING PROTEIN-DEPENDENT TRANSPORT SYSTEM"/>
    <property type="match status" value="1"/>
</dbReference>
<keyword evidence="2 5" id="KW-0812">Transmembrane</keyword>
<evidence type="ECO:0000256" key="5">
    <source>
        <dbReference type="SAM" id="Phobius"/>
    </source>
</evidence>
<dbReference type="SUPFAM" id="SSF161098">
    <property type="entry name" value="MetI-like"/>
    <property type="match status" value="1"/>
</dbReference>
<organism evidence="7">
    <name type="scientific">marine sediment metagenome</name>
    <dbReference type="NCBI Taxonomy" id="412755"/>
    <lineage>
        <taxon>unclassified sequences</taxon>
        <taxon>metagenomes</taxon>
        <taxon>ecological metagenomes</taxon>
    </lineage>
</organism>
<name>A0A0F9EKJ2_9ZZZZ</name>
<dbReference type="Pfam" id="PF00528">
    <property type="entry name" value="BPD_transp_1"/>
    <property type="match status" value="1"/>
</dbReference>
<dbReference type="InterPro" id="IPR000515">
    <property type="entry name" value="MetI-like"/>
</dbReference>
<evidence type="ECO:0000256" key="1">
    <source>
        <dbReference type="ARBA" id="ARBA00004141"/>
    </source>
</evidence>
<feature type="transmembrane region" description="Helical" evidence="5">
    <location>
        <begin position="368"/>
        <end position="393"/>
    </location>
</feature>
<reference evidence="7" key="1">
    <citation type="journal article" date="2015" name="Nature">
        <title>Complex archaea that bridge the gap between prokaryotes and eukaryotes.</title>
        <authorList>
            <person name="Spang A."/>
            <person name="Saw J.H."/>
            <person name="Jorgensen S.L."/>
            <person name="Zaremba-Niedzwiedzka K."/>
            <person name="Martijn J."/>
            <person name="Lind A.E."/>
            <person name="van Eijk R."/>
            <person name="Schleper C."/>
            <person name="Guy L."/>
            <person name="Ettema T.J."/>
        </authorList>
    </citation>
    <scope>NUCLEOTIDE SEQUENCE</scope>
</reference>
<keyword evidence="3 5" id="KW-1133">Transmembrane helix</keyword>
<evidence type="ECO:0000256" key="4">
    <source>
        <dbReference type="ARBA" id="ARBA00023136"/>
    </source>
</evidence>
<keyword evidence="4 5" id="KW-0472">Membrane</keyword>
<accession>A0A0F9EKJ2</accession>
<dbReference type="GO" id="GO:0055085">
    <property type="term" value="P:transmembrane transport"/>
    <property type="evidence" value="ECO:0007669"/>
    <property type="project" value="InterPro"/>
</dbReference>